<proteinExistence type="predicted"/>
<protein>
    <submittedName>
        <fullName evidence="2">Uncharacterized protein</fullName>
    </submittedName>
</protein>
<feature type="transmembrane region" description="Helical" evidence="1">
    <location>
        <begin position="36"/>
        <end position="53"/>
    </location>
</feature>
<organism evidence="2 3">
    <name type="scientific">Ammoniphilus resinae</name>
    <dbReference type="NCBI Taxonomy" id="861532"/>
    <lineage>
        <taxon>Bacteria</taxon>
        <taxon>Bacillati</taxon>
        <taxon>Bacillota</taxon>
        <taxon>Bacilli</taxon>
        <taxon>Bacillales</taxon>
        <taxon>Paenibacillaceae</taxon>
        <taxon>Aneurinibacillus group</taxon>
        <taxon>Ammoniphilus</taxon>
    </lineage>
</organism>
<keyword evidence="3" id="KW-1185">Reference proteome</keyword>
<reference evidence="2 3" key="1">
    <citation type="submission" date="2021-03" db="EMBL/GenBank/DDBJ databases">
        <title>Genomic Encyclopedia of Type Strains, Phase IV (KMG-IV): sequencing the most valuable type-strain genomes for metagenomic binning, comparative biology and taxonomic classification.</title>
        <authorList>
            <person name="Goeker M."/>
        </authorList>
    </citation>
    <scope>NUCLEOTIDE SEQUENCE [LARGE SCALE GENOMIC DNA]</scope>
    <source>
        <strain evidence="2 3">DSM 24738</strain>
    </source>
</reference>
<accession>A0ABS4GNC1</accession>
<dbReference type="Proteomes" id="UP001519343">
    <property type="component" value="Unassembled WGS sequence"/>
</dbReference>
<keyword evidence="1" id="KW-0472">Membrane</keyword>
<evidence type="ECO:0000313" key="3">
    <source>
        <dbReference type="Proteomes" id="UP001519343"/>
    </source>
</evidence>
<keyword evidence="1" id="KW-1133">Transmembrane helix</keyword>
<dbReference type="RefSeq" id="WP_209809864.1">
    <property type="nucleotide sequence ID" value="NZ_JAGGKT010000004.1"/>
</dbReference>
<sequence length="55" mass="6400">MDFSNLDFTYIFIAIGLIGVWFLVKKVKKIIRKIVALAFGLLSLYKMVTWFSLLN</sequence>
<gene>
    <name evidence="2" type="ORF">J2Z37_001774</name>
</gene>
<name>A0ABS4GNC1_9BACL</name>
<evidence type="ECO:0000313" key="2">
    <source>
        <dbReference type="EMBL" id="MBP1931773.1"/>
    </source>
</evidence>
<comment type="caution">
    <text evidence="2">The sequence shown here is derived from an EMBL/GenBank/DDBJ whole genome shotgun (WGS) entry which is preliminary data.</text>
</comment>
<dbReference type="EMBL" id="JAGGKT010000004">
    <property type="protein sequence ID" value="MBP1931773.1"/>
    <property type="molecule type" value="Genomic_DNA"/>
</dbReference>
<evidence type="ECO:0000256" key="1">
    <source>
        <dbReference type="SAM" id="Phobius"/>
    </source>
</evidence>
<keyword evidence="1" id="KW-0812">Transmembrane</keyword>
<feature type="transmembrane region" description="Helical" evidence="1">
    <location>
        <begin position="6"/>
        <end position="24"/>
    </location>
</feature>